<protein>
    <recommendedName>
        <fullName evidence="3">Peptidase A2 domain-containing protein</fullName>
    </recommendedName>
</protein>
<sequence length="228" mass="25892">MSTLSAMPMLRHKLVGIFVNTITIKDTVRGFLLNEPNDEVVNNQEILCPELLLDVCGIQVPCLLDSGAEISCISEKMVNRILVTDYKLPTVPVPRLRIIGATSKITLSSIEYAHLLRCYICTRSEVFGLNELPSLPISLEEVATSAEERREEMLQFVKRKLILATERRRQLVLTLALNVRKHWFHITKNLLQHYEGPYEISCVINKKCYELKDPITGEIVGNFNLTAL</sequence>
<dbReference type="PROSITE" id="PS00141">
    <property type="entry name" value="ASP_PROTEASE"/>
    <property type="match status" value="1"/>
</dbReference>
<evidence type="ECO:0008006" key="3">
    <source>
        <dbReference type="Google" id="ProtNLM"/>
    </source>
</evidence>
<gene>
    <name evidence="1" type="ORF">PR048_004811</name>
</gene>
<proteinExistence type="predicted"/>
<name>A0ABQ9I6F6_9NEOP</name>
<evidence type="ECO:0000313" key="1">
    <source>
        <dbReference type="EMBL" id="KAJ8892231.1"/>
    </source>
</evidence>
<dbReference type="InterPro" id="IPR001969">
    <property type="entry name" value="Aspartic_peptidase_AS"/>
</dbReference>
<accession>A0ABQ9I6F6</accession>
<dbReference type="Proteomes" id="UP001159363">
    <property type="component" value="Chromosome 2"/>
</dbReference>
<comment type="caution">
    <text evidence="1">The sequence shown here is derived from an EMBL/GenBank/DDBJ whole genome shotgun (WGS) entry which is preliminary data.</text>
</comment>
<reference evidence="1 2" key="1">
    <citation type="submission" date="2023-02" db="EMBL/GenBank/DDBJ databases">
        <title>LHISI_Scaffold_Assembly.</title>
        <authorList>
            <person name="Stuart O.P."/>
            <person name="Cleave R."/>
            <person name="Magrath M.J.L."/>
            <person name="Mikheyev A.S."/>
        </authorList>
    </citation>
    <scope>NUCLEOTIDE SEQUENCE [LARGE SCALE GENOMIC DNA]</scope>
    <source>
        <strain evidence="1">Daus_M_001</strain>
        <tissue evidence="1">Leg muscle</tissue>
    </source>
</reference>
<keyword evidence="2" id="KW-1185">Reference proteome</keyword>
<organism evidence="1 2">
    <name type="scientific">Dryococelus australis</name>
    <dbReference type="NCBI Taxonomy" id="614101"/>
    <lineage>
        <taxon>Eukaryota</taxon>
        <taxon>Metazoa</taxon>
        <taxon>Ecdysozoa</taxon>
        <taxon>Arthropoda</taxon>
        <taxon>Hexapoda</taxon>
        <taxon>Insecta</taxon>
        <taxon>Pterygota</taxon>
        <taxon>Neoptera</taxon>
        <taxon>Polyneoptera</taxon>
        <taxon>Phasmatodea</taxon>
        <taxon>Verophasmatodea</taxon>
        <taxon>Anareolatae</taxon>
        <taxon>Phasmatidae</taxon>
        <taxon>Eurycanthinae</taxon>
        <taxon>Dryococelus</taxon>
    </lineage>
</organism>
<evidence type="ECO:0000313" key="2">
    <source>
        <dbReference type="Proteomes" id="UP001159363"/>
    </source>
</evidence>
<dbReference type="EMBL" id="JARBHB010000002">
    <property type="protein sequence ID" value="KAJ8892231.1"/>
    <property type="molecule type" value="Genomic_DNA"/>
</dbReference>